<evidence type="ECO:0000313" key="5">
    <source>
        <dbReference type="Proteomes" id="UP000630445"/>
    </source>
</evidence>
<dbReference type="EMBL" id="JACBAD010002062">
    <property type="protein sequence ID" value="KAF7118702.1"/>
    <property type="molecule type" value="Genomic_DNA"/>
</dbReference>
<accession>A0A8H6P7F0</accession>
<dbReference type="OrthoDB" id="1078367at2759"/>
<keyword evidence="1 2" id="KW-0238">DNA-binding</keyword>
<dbReference type="Proteomes" id="UP000662466">
    <property type="component" value="Unassembled WGS sequence"/>
</dbReference>
<dbReference type="GO" id="GO:0042645">
    <property type="term" value="C:mitochondrial nucleoid"/>
    <property type="evidence" value="ECO:0007669"/>
    <property type="project" value="TreeGrafter"/>
</dbReference>
<dbReference type="InterPro" id="IPR000424">
    <property type="entry name" value="Primosome_PriB/ssb"/>
</dbReference>
<dbReference type="AlphaFoldDB" id="A0A8H6P7F0"/>
<dbReference type="PANTHER" id="PTHR10302:SF0">
    <property type="entry name" value="SINGLE-STRANDED DNA-BINDING PROTEIN, MITOCHONDRIAL"/>
    <property type="match status" value="1"/>
</dbReference>
<dbReference type="Gene3D" id="2.40.50.140">
    <property type="entry name" value="Nucleic acid-binding proteins"/>
    <property type="match status" value="1"/>
</dbReference>
<evidence type="ECO:0000256" key="2">
    <source>
        <dbReference type="PROSITE-ProRule" id="PRU00252"/>
    </source>
</evidence>
<dbReference type="Proteomes" id="UP000630445">
    <property type="component" value="Unassembled WGS sequence"/>
</dbReference>
<dbReference type="GO" id="GO:0006264">
    <property type="term" value="P:mitochondrial DNA replication"/>
    <property type="evidence" value="ECO:0007669"/>
    <property type="project" value="TreeGrafter"/>
</dbReference>
<dbReference type="PANTHER" id="PTHR10302">
    <property type="entry name" value="SINGLE-STRANDED DNA-BINDING PROTEIN"/>
    <property type="match status" value="1"/>
</dbReference>
<keyword evidence="5" id="KW-1185">Reference proteome</keyword>
<dbReference type="InterPro" id="IPR012340">
    <property type="entry name" value="NA-bd_OB-fold"/>
</dbReference>
<protein>
    <recommendedName>
        <fullName evidence="6">SsDNA binding protein</fullName>
    </recommendedName>
</protein>
<evidence type="ECO:0008006" key="6">
    <source>
        <dbReference type="Google" id="ProtNLM"/>
    </source>
</evidence>
<reference evidence="3" key="1">
    <citation type="submission" date="2020-06" db="EMBL/GenBank/DDBJ databases">
        <title>Draft genome sequences of strains closely related to Aspergillus parafelis and Aspergillus hiratsukae.</title>
        <authorList>
            <person name="Dos Santos R.A.C."/>
            <person name="Rivero-Menendez O."/>
            <person name="Steenwyk J.L."/>
            <person name="Mead M.E."/>
            <person name="Goldman G.H."/>
            <person name="Alastruey-Izquierdo A."/>
            <person name="Rokas A."/>
        </authorList>
    </citation>
    <scope>NUCLEOTIDE SEQUENCE</scope>
    <source>
        <strain evidence="3">CNM-CM5793</strain>
        <strain evidence="4">CNM-CM6106</strain>
    </source>
</reference>
<dbReference type="SUPFAM" id="SSF50249">
    <property type="entry name" value="Nucleic acid-binding proteins"/>
    <property type="match status" value="1"/>
</dbReference>
<sequence>MSAFNSSLRPFLRASSGAALSARSFTTSSPRSIARMIITGRLAAEPELHATSSGQDVIKYAVGTTYGSKDNRQTSWFRVSSFQPEGAQRDLILSLPKGTLVYVEGDATMRSYEDSEGKRQTSLSIVQKTFEVLKRPYNPDAAGSETSETSSQ</sequence>
<organism evidence="3 5">
    <name type="scientific">Aspergillus hiratsukae</name>
    <dbReference type="NCBI Taxonomy" id="1194566"/>
    <lineage>
        <taxon>Eukaryota</taxon>
        <taxon>Fungi</taxon>
        <taxon>Dikarya</taxon>
        <taxon>Ascomycota</taxon>
        <taxon>Pezizomycotina</taxon>
        <taxon>Eurotiomycetes</taxon>
        <taxon>Eurotiomycetidae</taxon>
        <taxon>Eurotiales</taxon>
        <taxon>Aspergillaceae</taxon>
        <taxon>Aspergillus</taxon>
        <taxon>Aspergillus subgen. Fumigati</taxon>
    </lineage>
</organism>
<name>A0A8H6P7F0_9EURO</name>
<gene>
    <name evidence="3" type="ORF">CNMCM5793_008241</name>
    <name evidence="4" type="ORF">CNMCM6106_008309</name>
</gene>
<evidence type="ECO:0000313" key="3">
    <source>
        <dbReference type="EMBL" id="KAF7118702.1"/>
    </source>
</evidence>
<dbReference type="CDD" id="cd04496">
    <property type="entry name" value="SSB_OBF"/>
    <property type="match status" value="1"/>
</dbReference>
<dbReference type="FunFam" id="2.40.50.140:FF:000388">
    <property type="entry name" value="SsDNA binding protein, putative"/>
    <property type="match status" value="1"/>
</dbReference>
<dbReference type="InterPro" id="IPR011344">
    <property type="entry name" value="ssDNA-bd"/>
</dbReference>
<dbReference type="NCBIfam" id="TIGR00621">
    <property type="entry name" value="ssb"/>
    <property type="match status" value="1"/>
</dbReference>
<evidence type="ECO:0000256" key="1">
    <source>
        <dbReference type="ARBA" id="ARBA00023125"/>
    </source>
</evidence>
<dbReference type="EMBL" id="JACBAF010002254">
    <property type="protein sequence ID" value="KAF7160980.1"/>
    <property type="molecule type" value="Genomic_DNA"/>
</dbReference>
<proteinExistence type="predicted"/>
<evidence type="ECO:0000313" key="4">
    <source>
        <dbReference type="EMBL" id="KAF7160980.1"/>
    </source>
</evidence>
<dbReference type="PROSITE" id="PS50935">
    <property type="entry name" value="SSB"/>
    <property type="match status" value="1"/>
</dbReference>
<comment type="caution">
    <text evidence="3">The sequence shown here is derived from an EMBL/GenBank/DDBJ whole genome shotgun (WGS) entry which is preliminary data.</text>
</comment>
<dbReference type="Pfam" id="PF00436">
    <property type="entry name" value="SSB"/>
    <property type="match status" value="1"/>
</dbReference>
<dbReference type="GO" id="GO:0003697">
    <property type="term" value="F:single-stranded DNA binding"/>
    <property type="evidence" value="ECO:0007669"/>
    <property type="project" value="InterPro"/>
</dbReference>